<keyword evidence="2" id="KW-1133">Transmembrane helix</keyword>
<accession>A0A151AAS8</accession>
<keyword evidence="3" id="KW-0808">Transferase</keyword>
<dbReference type="AlphaFoldDB" id="A0A151AAS8"/>
<evidence type="ECO:0000256" key="2">
    <source>
        <dbReference type="SAM" id="Phobius"/>
    </source>
</evidence>
<dbReference type="EMBL" id="LTAZ01000012">
    <property type="protein sequence ID" value="KYH24704.1"/>
    <property type="molecule type" value="Genomic_DNA"/>
</dbReference>
<feature type="transmembrane region" description="Helical" evidence="2">
    <location>
        <begin position="421"/>
        <end position="441"/>
    </location>
</feature>
<proteinExistence type="predicted"/>
<dbReference type="Gene3D" id="2.120.10.30">
    <property type="entry name" value="TolB, C-terminal domain"/>
    <property type="match status" value="1"/>
</dbReference>
<keyword evidence="4" id="KW-1185">Reference proteome</keyword>
<evidence type="ECO:0000313" key="3">
    <source>
        <dbReference type="EMBL" id="KYH24704.1"/>
    </source>
</evidence>
<dbReference type="InterPro" id="IPR011042">
    <property type="entry name" value="6-blade_b-propeller_TolB-like"/>
</dbReference>
<comment type="caution">
    <text evidence="3">The sequence shown here is derived from an EMBL/GenBank/DDBJ whole genome shotgun (WGS) entry which is preliminary data.</text>
</comment>
<name>A0A151AAS8_9EURY</name>
<feature type="region of interest" description="Disordered" evidence="1">
    <location>
        <begin position="25"/>
        <end position="44"/>
    </location>
</feature>
<dbReference type="GO" id="GO:0016740">
    <property type="term" value="F:transferase activity"/>
    <property type="evidence" value="ECO:0007669"/>
    <property type="project" value="UniProtKB-KW"/>
</dbReference>
<dbReference type="PATRIC" id="fig|1008153.3.peg.3200"/>
<feature type="region of interest" description="Disordered" evidence="1">
    <location>
        <begin position="335"/>
        <end position="376"/>
    </location>
</feature>
<dbReference type="Proteomes" id="UP000075321">
    <property type="component" value="Unassembled WGS sequence"/>
</dbReference>
<organism evidence="3 4">
    <name type="scientific">Halalkalicoccus paucihalophilus</name>
    <dbReference type="NCBI Taxonomy" id="1008153"/>
    <lineage>
        <taxon>Archaea</taxon>
        <taxon>Methanobacteriati</taxon>
        <taxon>Methanobacteriota</taxon>
        <taxon>Stenosarchaea group</taxon>
        <taxon>Halobacteria</taxon>
        <taxon>Halobacteriales</taxon>
        <taxon>Halococcaceae</taxon>
        <taxon>Halalkalicoccus</taxon>
    </lineage>
</organism>
<keyword evidence="2" id="KW-0472">Membrane</keyword>
<evidence type="ECO:0000313" key="4">
    <source>
        <dbReference type="Proteomes" id="UP000075321"/>
    </source>
</evidence>
<gene>
    <name evidence="3" type="ORF">HAPAU_30800</name>
</gene>
<feature type="compositionally biased region" description="Polar residues" evidence="1">
    <location>
        <begin position="342"/>
        <end position="351"/>
    </location>
</feature>
<sequence>MFIVLVLLSSVVLINGATGDHLTTATEEDVPRAPATDGHTVITESGKTGTITAYAPDGSVIYYDNSRTKYYDVDPVEGDPMTIEYTATDTINSEGVTCSDPPCSLNVIERVDLETGEKEVIYERYDASDYSSEWHDADRIDENRILVGDMVEDRMFIVNTETEIVEWSWDVQSAYPIEGGGPFPRDWAHLNDVEYIESEGDPMNGMMMASLRNQDQVVFVDPEEGLQEDWTLGSENNHDVLFEQHNPDYIPAANGGPAITVADSENARVQEFQRENGEWTQSWEWSDERMQWPRDVDRLPDGNTLITDTHGHRVIEVNPDGEIVWAVESSRPYEAERLETGAESTDGQSAQELGLESHTPGDVGGTNGEANSGSSESGFDPIGTLSRLFGELAAFVISYFSFRMYNALIFITPIWMGNPEFGAAAVLILTVFVWILLEVSWRLYDSQIKIRNPVYWGNSKK</sequence>
<evidence type="ECO:0000256" key="1">
    <source>
        <dbReference type="SAM" id="MobiDB-lite"/>
    </source>
</evidence>
<keyword evidence="2" id="KW-0812">Transmembrane</keyword>
<reference evidence="3 4" key="1">
    <citation type="submission" date="2016-02" db="EMBL/GenBank/DDBJ databases">
        <title>Genome sequence of Halalkalicoccus paucihalophilus DSM 24557.</title>
        <authorList>
            <person name="Poehlein A."/>
            <person name="Daniel R."/>
        </authorList>
    </citation>
    <scope>NUCLEOTIDE SEQUENCE [LARGE SCALE GENOMIC DNA]</scope>
    <source>
        <strain evidence="3 4">DSM 24557</strain>
    </source>
</reference>
<protein>
    <submittedName>
        <fullName evidence="3">Arylsulfotransferase (ASST)</fullName>
    </submittedName>
</protein>
<dbReference type="SUPFAM" id="SSF101898">
    <property type="entry name" value="NHL repeat"/>
    <property type="match status" value="1"/>
</dbReference>